<organism evidence="7 8">
    <name type="scientific">Diaporthe australafricana</name>
    <dbReference type="NCBI Taxonomy" id="127596"/>
    <lineage>
        <taxon>Eukaryota</taxon>
        <taxon>Fungi</taxon>
        <taxon>Dikarya</taxon>
        <taxon>Ascomycota</taxon>
        <taxon>Pezizomycotina</taxon>
        <taxon>Sordariomycetes</taxon>
        <taxon>Sordariomycetidae</taxon>
        <taxon>Diaporthales</taxon>
        <taxon>Diaporthaceae</taxon>
        <taxon>Diaporthe</taxon>
    </lineage>
</organism>
<dbReference type="PANTHER" id="PTHR35042:SF1">
    <property type="entry name" value="DUF1772-DOMAIN-CONTAINING PROTEIN"/>
    <property type="match status" value="1"/>
</dbReference>
<evidence type="ECO:0000256" key="4">
    <source>
        <dbReference type="ARBA" id="ARBA00023136"/>
    </source>
</evidence>
<keyword evidence="3 6" id="KW-1133">Transmembrane helix</keyword>
<comment type="subcellular location">
    <subcellularLocation>
        <location evidence="1">Membrane</location>
        <topology evidence="1">Multi-pass membrane protein</topology>
    </subcellularLocation>
</comment>
<evidence type="ECO:0000256" key="5">
    <source>
        <dbReference type="ARBA" id="ARBA00034313"/>
    </source>
</evidence>
<feature type="transmembrane region" description="Helical" evidence="6">
    <location>
        <begin position="58"/>
        <end position="79"/>
    </location>
</feature>
<keyword evidence="4 6" id="KW-0472">Membrane</keyword>
<dbReference type="PANTHER" id="PTHR35042">
    <property type="entry name" value="ANTHRONE OXYGENASE ENCC"/>
    <property type="match status" value="1"/>
</dbReference>
<evidence type="ECO:0000256" key="3">
    <source>
        <dbReference type="ARBA" id="ARBA00022989"/>
    </source>
</evidence>
<evidence type="ECO:0000256" key="6">
    <source>
        <dbReference type="SAM" id="Phobius"/>
    </source>
</evidence>
<gene>
    <name evidence="7" type="ORF">Daus18300_007720</name>
</gene>
<dbReference type="InterPro" id="IPR013901">
    <property type="entry name" value="Anthrone_oxy"/>
</dbReference>
<evidence type="ECO:0000256" key="1">
    <source>
        <dbReference type="ARBA" id="ARBA00004141"/>
    </source>
</evidence>
<comment type="caution">
    <text evidence="7">The sequence shown here is derived from an EMBL/GenBank/DDBJ whole genome shotgun (WGS) entry which is preliminary data.</text>
</comment>
<reference evidence="7 8" key="1">
    <citation type="journal article" date="2024" name="IMA Fungus">
        <title>IMA Genome - F19 : A genome assembly and annotation guide to empower mycologists, including annotated draft genome sequences of Ceratocystis pirilliformis, Diaporthe australafricana, Fusarium ophioides, Paecilomyces lecythidis, and Sporothrix stenoceras.</title>
        <authorList>
            <person name="Aylward J."/>
            <person name="Wilson A.M."/>
            <person name="Visagie C.M."/>
            <person name="Spraker J."/>
            <person name="Barnes I."/>
            <person name="Buitendag C."/>
            <person name="Ceriani C."/>
            <person name="Del Mar Angel L."/>
            <person name="du Plessis D."/>
            <person name="Fuchs T."/>
            <person name="Gasser K."/>
            <person name="Kramer D."/>
            <person name="Li W."/>
            <person name="Munsamy K."/>
            <person name="Piso A."/>
            <person name="Price J.L."/>
            <person name="Sonnekus B."/>
            <person name="Thomas C."/>
            <person name="van der Nest A."/>
            <person name="van Dijk A."/>
            <person name="van Heerden A."/>
            <person name="van Vuuren N."/>
            <person name="Yilmaz N."/>
            <person name="Duong T.A."/>
            <person name="van der Merwe N.A."/>
            <person name="Wingfield M.J."/>
            <person name="Wingfield B.D."/>
        </authorList>
    </citation>
    <scope>NUCLEOTIDE SEQUENCE [LARGE SCALE GENOMIC DNA]</scope>
    <source>
        <strain evidence="7 8">CMW 18300</strain>
    </source>
</reference>
<feature type="transmembrane region" description="Helical" evidence="6">
    <location>
        <begin position="12"/>
        <end position="38"/>
    </location>
</feature>
<dbReference type="Proteomes" id="UP001583177">
    <property type="component" value="Unassembled WGS sequence"/>
</dbReference>
<keyword evidence="8" id="KW-1185">Reference proteome</keyword>
<dbReference type="Pfam" id="PF08592">
    <property type="entry name" value="Anthrone_oxy"/>
    <property type="match status" value="1"/>
</dbReference>
<accession>A0ABR3WLE9</accession>
<dbReference type="EMBL" id="JAWRVE010000069">
    <property type="protein sequence ID" value="KAL1864297.1"/>
    <property type="molecule type" value="Genomic_DNA"/>
</dbReference>
<comment type="similarity">
    <text evidence="5">Belongs to the anthrone oxygenase family.</text>
</comment>
<keyword evidence="2 6" id="KW-0812">Transmembrane</keyword>
<evidence type="ECO:0000256" key="2">
    <source>
        <dbReference type="ARBA" id="ARBA00022692"/>
    </source>
</evidence>
<evidence type="ECO:0008006" key="9">
    <source>
        <dbReference type="Google" id="ProtNLM"/>
    </source>
</evidence>
<sequence length="178" mass="19187">MSQPSSAVRTTQAASIFLSTLSAGGNLALSILVVPRLLESPTPLMLRQWVNSYNVTKVLFPTLGSLSGLAYLFLSWHHHYSLFAATAKSRAYLAAGLLCLGVLPYTRAFMVPTNRKILRKAEEMKGMKAVEGVEVEEEGVGPLGEESAKWLVDHWGMLNLGRGIAWAVAGMLGLAATV</sequence>
<proteinExistence type="inferred from homology"/>
<feature type="transmembrane region" description="Helical" evidence="6">
    <location>
        <begin position="91"/>
        <end position="110"/>
    </location>
</feature>
<evidence type="ECO:0000313" key="7">
    <source>
        <dbReference type="EMBL" id="KAL1864297.1"/>
    </source>
</evidence>
<protein>
    <recommendedName>
        <fullName evidence="9">DUF1772-domain-containing protein</fullName>
    </recommendedName>
</protein>
<evidence type="ECO:0000313" key="8">
    <source>
        <dbReference type="Proteomes" id="UP001583177"/>
    </source>
</evidence>
<name>A0ABR3WLE9_9PEZI</name>